<evidence type="ECO:0000313" key="2">
    <source>
        <dbReference type="EMBL" id="SNQ50180.1"/>
    </source>
</evidence>
<dbReference type="EMBL" id="FZMO01000348">
    <property type="protein sequence ID" value="SNQ50180.1"/>
    <property type="molecule type" value="Genomic_DNA"/>
</dbReference>
<feature type="compositionally biased region" description="Pro residues" evidence="1">
    <location>
        <begin position="1"/>
        <end position="11"/>
    </location>
</feature>
<gene>
    <name evidence="2" type="ORF">FRACA_4110006</name>
</gene>
<protein>
    <submittedName>
        <fullName evidence="2">Uncharacterized protein</fullName>
    </submittedName>
</protein>
<dbReference type="Proteomes" id="UP000234331">
    <property type="component" value="Unassembled WGS sequence"/>
</dbReference>
<sequence>MSALPCEPPQSPHVRRRPHRSLPPHLGYTRGGAGEPQKVERAFELAVMEETLLDLPGL</sequence>
<dbReference type="AlphaFoldDB" id="A0A2I2KWZ8"/>
<evidence type="ECO:0000256" key="1">
    <source>
        <dbReference type="SAM" id="MobiDB-lite"/>
    </source>
</evidence>
<name>A0A2I2KWZ8_9ACTN</name>
<feature type="region of interest" description="Disordered" evidence="1">
    <location>
        <begin position="1"/>
        <end position="35"/>
    </location>
</feature>
<reference evidence="2 3" key="1">
    <citation type="submission" date="2017-06" db="EMBL/GenBank/DDBJ databases">
        <authorList>
            <person name="Kim H.J."/>
            <person name="Triplett B.A."/>
        </authorList>
    </citation>
    <scope>NUCLEOTIDE SEQUENCE [LARGE SCALE GENOMIC DNA]</scope>
    <source>
        <strain evidence="2">FRACA_ARgP5</strain>
    </source>
</reference>
<feature type="compositionally biased region" description="Basic residues" evidence="1">
    <location>
        <begin position="13"/>
        <end position="22"/>
    </location>
</feature>
<organism evidence="2 3">
    <name type="scientific">Frankia canadensis</name>
    <dbReference type="NCBI Taxonomy" id="1836972"/>
    <lineage>
        <taxon>Bacteria</taxon>
        <taxon>Bacillati</taxon>
        <taxon>Actinomycetota</taxon>
        <taxon>Actinomycetes</taxon>
        <taxon>Frankiales</taxon>
        <taxon>Frankiaceae</taxon>
        <taxon>Frankia</taxon>
    </lineage>
</organism>
<keyword evidence="3" id="KW-1185">Reference proteome</keyword>
<proteinExistence type="predicted"/>
<evidence type="ECO:0000313" key="3">
    <source>
        <dbReference type="Proteomes" id="UP000234331"/>
    </source>
</evidence>
<accession>A0A2I2KWZ8</accession>